<accession>A0AAV9JIT8</accession>
<name>A0AAV9JIT8_9PEZI</name>
<comment type="caution">
    <text evidence="2">The sequence shown here is derived from an EMBL/GenBank/DDBJ whole genome shotgun (WGS) entry which is preliminary data.</text>
</comment>
<dbReference type="PANTHER" id="PTHR38790">
    <property type="entry name" value="2EXR DOMAIN-CONTAINING PROTEIN-RELATED"/>
    <property type="match status" value="1"/>
</dbReference>
<protein>
    <recommendedName>
        <fullName evidence="4">F-box domain-containing protein</fullName>
    </recommendedName>
</protein>
<feature type="region of interest" description="Disordered" evidence="1">
    <location>
        <begin position="318"/>
        <end position="367"/>
    </location>
</feature>
<gene>
    <name evidence="2" type="ORF">LTR36_004302</name>
</gene>
<proteinExistence type="predicted"/>
<evidence type="ECO:0008006" key="4">
    <source>
        <dbReference type="Google" id="ProtNLM"/>
    </source>
</evidence>
<evidence type="ECO:0000313" key="2">
    <source>
        <dbReference type="EMBL" id="KAK4544411.1"/>
    </source>
</evidence>
<reference evidence="2 3" key="1">
    <citation type="submission" date="2021-11" db="EMBL/GenBank/DDBJ databases">
        <title>Black yeast isolated from Biological Soil Crust.</title>
        <authorList>
            <person name="Kurbessoian T."/>
        </authorList>
    </citation>
    <scope>NUCLEOTIDE SEQUENCE [LARGE SCALE GENOMIC DNA]</scope>
    <source>
        <strain evidence="2 3">CCFEE 5522</strain>
    </source>
</reference>
<evidence type="ECO:0000256" key="1">
    <source>
        <dbReference type="SAM" id="MobiDB-lite"/>
    </source>
</evidence>
<dbReference type="EMBL" id="JAVFHQ010000025">
    <property type="protein sequence ID" value="KAK4544411.1"/>
    <property type="molecule type" value="Genomic_DNA"/>
</dbReference>
<sequence>MHDIMGSQEASILFNLPPELRNVIYELVLQDSTTVVRLALKGYGSIMQQIYLEAGLMFYKCTTFIATNEYFIYTWLQGLHPKYRSALTEIRVDTAAWLTETRRGSSYTGEEEQLLLDMLTKRLRTVCGIEVADGVLKASIRSEKSEVFWTAKPAKDAADLLEGASRGDTWRLPWFRGYLLSLLLALPPELRNTIYELAFSDTIIKLNGATRAWCLLSSCRQIRLEAHGIFYNTVVFEANTQDSAFDHLTKLSPQSRASITHFRYHAIEQIRALNEFHHSNDGRREQAFLDALVRKLKLGGVELGKGVLLASMDSRSGETVWSTVPQSDPRRGSNAGPGGKHFARKTTGGKTPRRQLSSSEHKVGITT</sequence>
<dbReference type="AlphaFoldDB" id="A0AAV9JIT8"/>
<keyword evidence="3" id="KW-1185">Reference proteome</keyword>
<evidence type="ECO:0000313" key="3">
    <source>
        <dbReference type="Proteomes" id="UP001324427"/>
    </source>
</evidence>
<dbReference type="Proteomes" id="UP001324427">
    <property type="component" value="Unassembled WGS sequence"/>
</dbReference>
<organism evidence="2 3">
    <name type="scientific">Oleoguttula mirabilis</name>
    <dbReference type="NCBI Taxonomy" id="1507867"/>
    <lineage>
        <taxon>Eukaryota</taxon>
        <taxon>Fungi</taxon>
        <taxon>Dikarya</taxon>
        <taxon>Ascomycota</taxon>
        <taxon>Pezizomycotina</taxon>
        <taxon>Dothideomycetes</taxon>
        <taxon>Dothideomycetidae</taxon>
        <taxon>Mycosphaerellales</taxon>
        <taxon>Teratosphaeriaceae</taxon>
        <taxon>Oleoguttula</taxon>
    </lineage>
</organism>